<gene>
    <name evidence="3" type="ORF">H9701_07785</name>
</gene>
<dbReference type="Pfam" id="PF03432">
    <property type="entry name" value="Relaxase"/>
    <property type="match status" value="1"/>
</dbReference>
<feature type="region of interest" description="Disordered" evidence="1">
    <location>
        <begin position="350"/>
        <end position="399"/>
    </location>
</feature>
<feature type="region of interest" description="Disordered" evidence="1">
    <location>
        <begin position="237"/>
        <end position="301"/>
    </location>
</feature>
<proteinExistence type="predicted"/>
<feature type="compositionally biased region" description="Basic and acidic residues" evidence="1">
    <location>
        <begin position="366"/>
        <end position="399"/>
    </location>
</feature>
<accession>A0A9D2P0P9</accession>
<organism evidence="3 4">
    <name type="scientific">Candidatus Intestinimonas pullistercoris</name>
    <dbReference type="NCBI Taxonomy" id="2838623"/>
    <lineage>
        <taxon>Bacteria</taxon>
        <taxon>Bacillati</taxon>
        <taxon>Bacillota</taxon>
        <taxon>Clostridia</taxon>
        <taxon>Eubacteriales</taxon>
        <taxon>Intestinimonas</taxon>
    </lineage>
</organism>
<protein>
    <submittedName>
        <fullName evidence="3">Relaxase/mobilization nuclease domain-containing protein</fullName>
    </submittedName>
</protein>
<evidence type="ECO:0000313" key="4">
    <source>
        <dbReference type="Proteomes" id="UP000823882"/>
    </source>
</evidence>
<feature type="domain" description="MobA/VirD2-like nuclease" evidence="2">
    <location>
        <begin position="4"/>
        <end position="121"/>
    </location>
</feature>
<sequence>EDLQLVTGWNCTAQSAISEMKLTKERFRKIDGRQYYHFVQSFSEADGLTPQEAHAIGLELARREFPDFEALVATHVDTEHLHNHLVVNSVSFRDGRKLHQSAADLLAHRLANDEICAAHSLEILPPPQKLVRQKRVDAREYRSAAKGESWKFRLMNTIEQCMMYAASREEFLSLMRSEGYEVCWIASRKYITYTTPQGMRCRDDRLHENKYRKEQMEREFRIRAGLITGGVEAAEPVERAGQSHTPGVGGTTGAAGGSGGQRGGTGGSVPGDFHPGGEPPHPGPVGGAVAGGGGAGAEAPTGWEEGRAAFLAAQAAEAFAPAPVPGAPADPTRAVGLVGGLVQLEHALERAQDSRPVADSTLRPAPVDHKAREQERQKRLAMGHKADDHAEEPVWKLTP</sequence>
<dbReference type="AlphaFoldDB" id="A0A9D2P0P9"/>
<dbReference type="EMBL" id="DWWJ01000139">
    <property type="protein sequence ID" value="HJC41437.1"/>
    <property type="molecule type" value="Genomic_DNA"/>
</dbReference>
<evidence type="ECO:0000256" key="1">
    <source>
        <dbReference type="SAM" id="MobiDB-lite"/>
    </source>
</evidence>
<evidence type="ECO:0000259" key="2">
    <source>
        <dbReference type="Pfam" id="PF03432"/>
    </source>
</evidence>
<comment type="caution">
    <text evidence="3">The sequence shown here is derived from an EMBL/GenBank/DDBJ whole genome shotgun (WGS) entry which is preliminary data.</text>
</comment>
<reference evidence="3" key="1">
    <citation type="journal article" date="2021" name="PeerJ">
        <title>Extensive microbial diversity within the chicken gut microbiome revealed by metagenomics and culture.</title>
        <authorList>
            <person name="Gilroy R."/>
            <person name="Ravi A."/>
            <person name="Getino M."/>
            <person name="Pursley I."/>
            <person name="Horton D.L."/>
            <person name="Alikhan N.F."/>
            <person name="Baker D."/>
            <person name="Gharbi K."/>
            <person name="Hall N."/>
            <person name="Watson M."/>
            <person name="Adriaenssens E.M."/>
            <person name="Foster-Nyarko E."/>
            <person name="Jarju S."/>
            <person name="Secka A."/>
            <person name="Antonio M."/>
            <person name="Oren A."/>
            <person name="Chaudhuri R.R."/>
            <person name="La Ragione R."/>
            <person name="Hildebrand F."/>
            <person name="Pallen M.J."/>
        </authorList>
    </citation>
    <scope>NUCLEOTIDE SEQUENCE</scope>
    <source>
        <strain evidence="3">CHK186-1790</strain>
    </source>
</reference>
<dbReference type="InterPro" id="IPR005094">
    <property type="entry name" value="Endonuclease_MobA/VirD2"/>
</dbReference>
<feature type="compositionally biased region" description="Gly residues" evidence="1">
    <location>
        <begin position="284"/>
        <end position="296"/>
    </location>
</feature>
<feature type="non-terminal residue" evidence="3">
    <location>
        <position position="1"/>
    </location>
</feature>
<name>A0A9D2P0P9_9FIRM</name>
<reference evidence="3" key="2">
    <citation type="submission" date="2021-04" db="EMBL/GenBank/DDBJ databases">
        <authorList>
            <person name="Gilroy R."/>
        </authorList>
    </citation>
    <scope>NUCLEOTIDE SEQUENCE</scope>
    <source>
        <strain evidence="3">CHK186-1790</strain>
    </source>
</reference>
<evidence type="ECO:0000313" key="3">
    <source>
        <dbReference type="EMBL" id="HJC41437.1"/>
    </source>
</evidence>
<feature type="compositionally biased region" description="Gly residues" evidence="1">
    <location>
        <begin position="247"/>
        <end position="269"/>
    </location>
</feature>
<dbReference type="Proteomes" id="UP000823882">
    <property type="component" value="Unassembled WGS sequence"/>
</dbReference>